<gene>
    <name evidence="3" type="ORF">VM1G_00980</name>
</gene>
<dbReference type="Pfam" id="PF14856">
    <property type="entry name" value="Hce2"/>
    <property type="match status" value="1"/>
</dbReference>
<feature type="domain" description="Ecp2 effector protein-like" evidence="2">
    <location>
        <begin position="73"/>
        <end position="171"/>
    </location>
</feature>
<name>A0A194VMF8_CYTMA</name>
<organism evidence="3 4">
    <name type="scientific">Cytospora mali</name>
    <name type="common">Apple Valsa canker fungus</name>
    <name type="synonym">Valsa mali</name>
    <dbReference type="NCBI Taxonomy" id="578113"/>
    <lineage>
        <taxon>Eukaryota</taxon>
        <taxon>Fungi</taxon>
        <taxon>Dikarya</taxon>
        <taxon>Ascomycota</taxon>
        <taxon>Pezizomycotina</taxon>
        <taxon>Sordariomycetes</taxon>
        <taxon>Sordariomycetidae</taxon>
        <taxon>Diaporthales</taxon>
        <taxon>Cytosporaceae</taxon>
        <taxon>Cytospora</taxon>
    </lineage>
</organism>
<feature type="signal peptide" evidence="1">
    <location>
        <begin position="1"/>
        <end position="21"/>
    </location>
</feature>
<dbReference type="Proteomes" id="UP000078559">
    <property type="component" value="Chromosome 1"/>
</dbReference>
<dbReference type="OrthoDB" id="5197861at2759"/>
<evidence type="ECO:0000313" key="3">
    <source>
        <dbReference type="EMBL" id="KUI65020.1"/>
    </source>
</evidence>
<evidence type="ECO:0000256" key="1">
    <source>
        <dbReference type="SAM" id="SignalP"/>
    </source>
</evidence>
<keyword evidence="1" id="KW-0732">Signal</keyword>
<evidence type="ECO:0000313" key="4">
    <source>
        <dbReference type="Proteomes" id="UP000078559"/>
    </source>
</evidence>
<sequence length="189" mass="20908">MARFTIVIGAVLLGLASLAVGLPPMSMSAPGATISKPIFRSMGMGRDTLRDDDRLERRDFIWTYTRDHDQNLCGDSNFVKADDNGPLLSACKTFARYNTDGYWLVSGFHHDSSSWMRFASVQSCVIAIRRTDGQTDQVPIGNQDVNDLMNSVIAQFSDGDNLPTVQGNMTCSKEHAGTAAVEWKIYYEN</sequence>
<feature type="chain" id="PRO_5008266617" description="Ecp2 effector protein-like domain-containing protein" evidence="1">
    <location>
        <begin position="22"/>
        <end position="189"/>
    </location>
</feature>
<accession>A0A194VMF8</accession>
<dbReference type="EMBL" id="CM003098">
    <property type="protein sequence ID" value="KUI65020.1"/>
    <property type="molecule type" value="Genomic_DNA"/>
</dbReference>
<dbReference type="InterPro" id="IPR029226">
    <property type="entry name" value="Ecp2-like"/>
</dbReference>
<keyword evidence="4" id="KW-1185">Reference proteome</keyword>
<dbReference type="AlphaFoldDB" id="A0A194VMF8"/>
<proteinExistence type="predicted"/>
<evidence type="ECO:0000259" key="2">
    <source>
        <dbReference type="Pfam" id="PF14856"/>
    </source>
</evidence>
<protein>
    <recommendedName>
        <fullName evidence="2">Ecp2 effector protein-like domain-containing protein</fullName>
    </recommendedName>
</protein>
<reference evidence="3" key="1">
    <citation type="submission" date="2014-12" db="EMBL/GenBank/DDBJ databases">
        <title>Genome Sequence of Valsa Canker Pathogens Uncovers a Specific Adaption of Colonization on Woody Bark.</title>
        <authorList>
            <person name="Yin Z."/>
            <person name="Liu H."/>
            <person name="Gao X."/>
            <person name="Li Z."/>
            <person name="Song N."/>
            <person name="Ke X."/>
            <person name="Dai Q."/>
            <person name="Wu Y."/>
            <person name="Sun Y."/>
            <person name="Xu J.-R."/>
            <person name="Kang Z.K."/>
            <person name="Wang L."/>
            <person name="Huang L."/>
        </authorList>
    </citation>
    <scope>NUCLEOTIDE SEQUENCE [LARGE SCALE GENOMIC DNA]</scope>
    <source>
        <strain evidence="3">03-8</strain>
    </source>
</reference>
<dbReference type="SMR" id="A0A194VMF8"/>